<dbReference type="Gene3D" id="1.25.40.10">
    <property type="entry name" value="Tetratricopeptide repeat domain"/>
    <property type="match status" value="5"/>
</dbReference>
<dbReference type="SUPFAM" id="SSF48452">
    <property type="entry name" value="TPR-like"/>
    <property type="match status" value="5"/>
</dbReference>
<evidence type="ECO:0000256" key="2">
    <source>
        <dbReference type="ARBA" id="ARBA00022803"/>
    </source>
</evidence>
<feature type="repeat" description="TPR" evidence="3">
    <location>
        <begin position="202"/>
        <end position="235"/>
    </location>
</feature>
<dbReference type="OrthoDB" id="5290951at2"/>
<keyword evidence="6" id="KW-1185">Reference proteome</keyword>
<dbReference type="EMBL" id="ATJV01000001">
    <property type="protein sequence ID" value="EPZ17226.1"/>
    <property type="molecule type" value="Genomic_DNA"/>
</dbReference>
<organism evidence="5 6">
    <name type="scientific">Thauera terpenica 58Eu</name>
    <dbReference type="NCBI Taxonomy" id="1348657"/>
    <lineage>
        <taxon>Bacteria</taxon>
        <taxon>Pseudomonadati</taxon>
        <taxon>Pseudomonadota</taxon>
        <taxon>Betaproteobacteria</taxon>
        <taxon>Rhodocyclales</taxon>
        <taxon>Zoogloeaceae</taxon>
        <taxon>Thauera</taxon>
    </lineage>
</organism>
<proteinExistence type="predicted"/>
<feature type="repeat" description="TPR" evidence="3">
    <location>
        <begin position="547"/>
        <end position="580"/>
    </location>
</feature>
<accession>S9ZRI7</accession>
<keyword evidence="4" id="KW-0732">Signal</keyword>
<dbReference type="SMART" id="SM00028">
    <property type="entry name" value="TPR"/>
    <property type="match status" value="15"/>
</dbReference>
<feature type="signal peptide" evidence="4">
    <location>
        <begin position="1"/>
        <end position="27"/>
    </location>
</feature>
<evidence type="ECO:0000313" key="6">
    <source>
        <dbReference type="Proteomes" id="UP000015455"/>
    </source>
</evidence>
<sequence length="934" mass="99267">MKRALRPLVRSFALGFVYLLSSASAQADPAAASRYYEDGLQRFGQQDLAGAIIQLKNALQEDRNMLAAQLLLAQAYLRDGDVGPAEVTFREALRLGVSRAEVAVPMARIYLLQGRPKVLLESIPAEGLQGAEQLQVLTLRGAAHVALGQGAEAESSFAQARALDPASPIPLAAEVPMLIAGGKLDLAWERAELAVRNDADFAPAFNARGSVAHARGELASALQDYERALELDPGLVDALVARAGILVDLGRNDEARAVLAPTQGGAVEPRAAYLLALIAERQGDAAASAKYLAEAAGLVDALPIGWVAGHEQLLMVGGLAHHAGRQFEKAQRYLEAAVARYPNNLGARKLLASIYLDQRDYARATGLLEFVLRLQPEDAQALQLLGRVNLAQRRYGRASELLEKAAQAGDGGAQAALGFSRLGAGETEAALKDLQAAFEQSPTDFITANALANILMRQGHKKDAVAVAQRASEALADSPAVLNLLGGMLSASGDGVGARAAYGAALKLNADFLPARLNLARLAVAEGNLAEARQTYAAMLKKNRNDAVAMYESGVLEQRVGNMAEAARWFEKAVAERPADTGFALALINIRAAAGDREGALDAARTLALRRSSDLSALAALAEAQIDIGDNNGAQHTLREMTKQAEFDVARLLRVGYLQLRASNPAGATYAAQKALQGRPGDEAAMVLEVEAALLDASVAPAAVEALVTALRSAHPASVNGLRLAGDVAVRSKRYAEAERHYQDAFRQQASFELLQRQVSVAVLQGEAKAAVPLVEHWLAEKGEDARAREMLAELWMRKGNWKAAREQYESLIAGGNAGAGVFNNLANALLMLGEGDAVAAAEQALALAPGEVSMVDTLGWALARAGRLDEAMRHLRDARLRAPQNAEIRWHLAYVLARLGRAQEARAELQLALQGSAVEPWVGEARTLYSTLP</sequence>
<dbReference type="NCBIfam" id="TIGR02917">
    <property type="entry name" value="PEP_TPR_lipo"/>
    <property type="match status" value="1"/>
</dbReference>
<dbReference type="InterPro" id="IPR014266">
    <property type="entry name" value="PEP-CTERM_TPR_PrsT"/>
</dbReference>
<reference evidence="5 6" key="1">
    <citation type="submission" date="2013-06" db="EMBL/GenBank/DDBJ databases">
        <title>Draft genome sequence of Thauera terpenica.</title>
        <authorList>
            <person name="Liu B."/>
            <person name="Frostegard A.H."/>
            <person name="Shapleigh J.P."/>
        </authorList>
    </citation>
    <scope>NUCLEOTIDE SEQUENCE [LARGE SCALE GENOMIC DNA]</scope>
    <source>
        <strain evidence="5 6">58Eu</strain>
    </source>
</reference>
<name>S9ZRI7_9RHOO</name>
<dbReference type="PROSITE" id="PS50005">
    <property type="entry name" value="TPR"/>
    <property type="match status" value="2"/>
</dbReference>
<evidence type="ECO:0000256" key="4">
    <source>
        <dbReference type="SAM" id="SignalP"/>
    </source>
</evidence>
<dbReference type="eggNOG" id="COG0457">
    <property type="taxonomic scope" value="Bacteria"/>
</dbReference>
<keyword evidence="2 3" id="KW-0802">TPR repeat</keyword>
<protein>
    <submittedName>
        <fullName evidence="5">Uncharacterized protein</fullName>
    </submittedName>
</protein>
<gene>
    <name evidence="5" type="ORF">M622_00225</name>
</gene>
<comment type="caution">
    <text evidence="5">The sequence shown here is derived from an EMBL/GenBank/DDBJ whole genome shotgun (WGS) entry which is preliminary data.</text>
</comment>
<dbReference type="Pfam" id="PF14559">
    <property type="entry name" value="TPR_19"/>
    <property type="match status" value="5"/>
</dbReference>
<dbReference type="PROSITE" id="PS50293">
    <property type="entry name" value="TPR_REGION"/>
    <property type="match status" value="1"/>
</dbReference>
<dbReference type="Proteomes" id="UP000015455">
    <property type="component" value="Unassembled WGS sequence"/>
</dbReference>
<dbReference type="InterPro" id="IPR050498">
    <property type="entry name" value="Ycf3"/>
</dbReference>
<evidence type="ECO:0000313" key="5">
    <source>
        <dbReference type="EMBL" id="EPZ17226.1"/>
    </source>
</evidence>
<dbReference type="AlphaFoldDB" id="S9ZRI7"/>
<dbReference type="PATRIC" id="fig|1348657.5.peg.45"/>
<dbReference type="InterPro" id="IPR011990">
    <property type="entry name" value="TPR-like_helical_dom_sf"/>
</dbReference>
<evidence type="ECO:0000256" key="3">
    <source>
        <dbReference type="PROSITE-ProRule" id="PRU00339"/>
    </source>
</evidence>
<keyword evidence="1" id="KW-0677">Repeat</keyword>
<dbReference type="InterPro" id="IPR019734">
    <property type="entry name" value="TPR_rpt"/>
</dbReference>
<feature type="chain" id="PRO_5004561809" evidence="4">
    <location>
        <begin position="28"/>
        <end position="934"/>
    </location>
</feature>
<dbReference type="RefSeq" id="WP_021247509.1">
    <property type="nucleotide sequence ID" value="NZ_ATJV01000001.1"/>
</dbReference>
<dbReference type="STRING" id="1348657.M622_00225"/>
<dbReference type="PANTHER" id="PTHR44858">
    <property type="entry name" value="TETRATRICOPEPTIDE REPEAT PROTEIN 6"/>
    <property type="match status" value="1"/>
</dbReference>
<evidence type="ECO:0000256" key="1">
    <source>
        <dbReference type="ARBA" id="ARBA00022737"/>
    </source>
</evidence>
<dbReference type="PANTHER" id="PTHR44858:SF1">
    <property type="entry name" value="UDP-N-ACETYLGLUCOSAMINE--PEPTIDE N-ACETYLGLUCOSAMINYLTRANSFERASE SPINDLY-RELATED"/>
    <property type="match status" value="1"/>
</dbReference>